<dbReference type="AlphaFoldDB" id="A0A841T8Z6"/>
<dbReference type="PANTHER" id="PTHR31885:SF6">
    <property type="entry name" value="GH04784P"/>
    <property type="match status" value="1"/>
</dbReference>
<feature type="transmembrane region" description="Helical" evidence="6">
    <location>
        <begin position="122"/>
        <end position="141"/>
    </location>
</feature>
<keyword evidence="5 6" id="KW-0472">Membrane</keyword>
<evidence type="ECO:0000256" key="4">
    <source>
        <dbReference type="ARBA" id="ARBA00022989"/>
    </source>
</evidence>
<protein>
    <submittedName>
        <fullName evidence="7">Lysoplasmalogenase</fullName>
    </submittedName>
</protein>
<evidence type="ECO:0000256" key="1">
    <source>
        <dbReference type="ARBA" id="ARBA00004141"/>
    </source>
</evidence>
<gene>
    <name evidence="7" type="ORF">H4Q31_10595</name>
</gene>
<name>A0A841T8Z6_9BACL</name>
<proteinExistence type="inferred from homology"/>
<evidence type="ECO:0000256" key="3">
    <source>
        <dbReference type="ARBA" id="ARBA00022692"/>
    </source>
</evidence>
<evidence type="ECO:0000313" key="8">
    <source>
        <dbReference type="Proteomes" id="UP000574133"/>
    </source>
</evidence>
<organism evidence="7 8">
    <name type="scientific">Cohnella lubricantis</name>
    <dbReference type="NCBI Taxonomy" id="2163172"/>
    <lineage>
        <taxon>Bacteria</taxon>
        <taxon>Bacillati</taxon>
        <taxon>Bacillota</taxon>
        <taxon>Bacilli</taxon>
        <taxon>Bacillales</taxon>
        <taxon>Paenibacillaceae</taxon>
        <taxon>Cohnella</taxon>
    </lineage>
</organism>
<comment type="subcellular location">
    <subcellularLocation>
        <location evidence="1">Membrane</location>
        <topology evidence="1">Multi-pass membrane protein</topology>
    </subcellularLocation>
</comment>
<reference evidence="7 8" key="1">
    <citation type="submission" date="2020-08" db="EMBL/GenBank/DDBJ databases">
        <title>Cohnella phylogeny.</title>
        <authorList>
            <person name="Dunlap C."/>
        </authorList>
    </citation>
    <scope>NUCLEOTIDE SEQUENCE [LARGE SCALE GENOMIC DNA]</scope>
    <source>
        <strain evidence="7 8">DSM 103658</strain>
    </source>
</reference>
<comment type="caution">
    <text evidence="7">The sequence shown here is derived from an EMBL/GenBank/DDBJ whole genome shotgun (WGS) entry which is preliminary data.</text>
</comment>
<evidence type="ECO:0000256" key="2">
    <source>
        <dbReference type="ARBA" id="ARBA00007375"/>
    </source>
</evidence>
<feature type="transmembrane region" description="Helical" evidence="6">
    <location>
        <begin position="147"/>
        <end position="168"/>
    </location>
</feature>
<comment type="similarity">
    <text evidence="2">Belongs to the TMEM86 family.</text>
</comment>
<dbReference type="GO" id="GO:0016787">
    <property type="term" value="F:hydrolase activity"/>
    <property type="evidence" value="ECO:0007669"/>
    <property type="project" value="TreeGrafter"/>
</dbReference>
<evidence type="ECO:0000256" key="5">
    <source>
        <dbReference type="ARBA" id="ARBA00023136"/>
    </source>
</evidence>
<keyword evidence="4 6" id="KW-1133">Transmembrane helix</keyword>
<feature type="transmembrane region" description="Helical" evidence="6">
    <location>
        <begin position="90"/>
        <end position="110"/>
    </location>
</feature>
<dbReference type="PANTHER" id="PTHR31885">
    <property type="entry name" value="GH04784P"/>
    <property type="match status" value="1"/>
</dbReference>
<dbReference type="GO" id="GO:0016020">
    <property type="term" value="C:membrane"/>
    <property type="evidence" value="ECO:0007669"/>
    <property type="project" value="UniProtKB-SubCell"/>
</dbReference>
<sequence length="210" mass="23157">MSILYIFVIPSEPEGVKLVFKLIPMALLLAYACLLCLPSRQPQHVLLLLGLFFCMCGDGLMRWFIAGLSAFLVGHLFYATSFLRRLRFSWLRAASILPIGLFAGYMGQRLVQALQDSGQPELIAPVIVYVTAISVMAWSAIMTANLYAAAGSLLFLASDGILAWNMFISGISRSDIWIMTTYYAAQFLIASSLRTPPKRQAEAAPQVPLL</sequence>
<feature type="transmembrane region" description="Helical" evidence="6">
    <location>
        <begin position="18"/>
        <end position="38"/>
    </location>
</feature>
<dbReference type="Pfam" id="PF07947">
    <property type="entry name" value="YhhN"/>
    <property type="match status" value="1"/>
</dbReference>
<dbReference type="EMBL" id="JACJVN010000035">
    <property type="protein sequence ID" value="MBB6677774.1"/>
    <property type="molecule type" value="Genomic_DNA"/>
</dbReference>
<keyword evidence="3 6" id="KW-0812">Transmembrane</keyword>
<evidence type="ECO:0000256" key="6">
    <source>
        <dbReference type="SAM" id="Phobius"/>
    </source>
</evidence>
<evidence type="ECO:0000313" key="7">
    <source>
        <dbReference type="EMBL" id="MBB6677774.1"/>
    </source>
</evidence>
<accession>A0A841T8Z6</accession>
<dbReference type="InterPro" id="IPR012506">
    <property type="entry name" value="TMEM86B-like"/>
</dbReference>
<keyword evidence="8" id="KW-1185">Reference proteome</keyword>
<feature type="transmembrane region" description="Helical" evidence="6">
    <location>
        <begin position="45"/>
        <end position="78"/>
    </location>
</feature>
<dbReference type="Proteomes" id="UP000574133">
    <property type="component" value="Unassembled WGS sequence"/>
</dbReference>